<dbReference type="InterPro" id="IPR003439">
    <property type="entry name" value="ABC_transporter-like_ATP-bd"/>
</dbReference>
<dbReference type="GO" id="GO:0015808">
    <property type="term" value="P:L-alanine transport"/>
    <property type="evidence" value="ECO:0007669"/>
    <property type="project" value="TreeGrafter"/>
</dbReference>
<dbReference type="Gene3D" id="3.40.50.300">
    <property type="entry name" value="P-loop containing nucleotide triphosphate hydrolases"/>
    <property type="match status" value="1"/>
</dbReference>
<organism evidence="5 6">
    <name type="scientific">Naasia lichenicola</name>
    <dbReference type="NCBI Taxonomy" id="2565933"/>
    <lineage>
        <taxon>Bacteria</taxon>
        <taxon>Bacillati</taxon>
        <taxon>Actinomycetota</taxon>
        <taxon>Actinomycetes</taxon>
        <taxon>Micrococcales</taxon>
        <taxon>Microbacteriaceae</taxon>
        <taxon>Naasia</taxon>
    </lineage>
</organism>
<protein>
    <submittedName>
        <fullName evidence="5">ABC transporter ATP-binding protein</fullName>
    </submittedName>
</protein>
<dbReference type="RefSeq" id="WP_136427737.1">
    <property type="nucleotide sequence ID" value="NZ_SSSM01000005.1"/>
</dbReference>
<proteinExistence type="predicted"/>
<evidence type="ECO:0000256" key="2">
    <source>
        <dbReference type="ARBA" id="ARBA00022741"/>
    </source>
</evidence>
<accession>A0A4V3WSV6</accession>
<sequence length="254" mass="27416">MPDSTHALRALDVSKTFGGVRAIKGVSLDIAWGERISVIGTNGAGKSTLFNAIAGVFPVTSGTIELFGEDATRLPTAARAKRGLARTFQTSRLFEGLTSAENVYVALGGTEFSGHLLRSSRRTPERWLRVEELLDRVGLSGRGPMIVADLSHGEQRQLELAMALALQPKLLMLDEPAAGFSPAERQHLSALLRDLPRDITLLLIEHDMDIALAVADRVVVMHDGEKILEGSPADIRASERVREIYLGGSIDDAA</sequence>
<dbReference type="GO" id="GO:1903806">
    <property type="term" value="P:L-isoleucine import across plasma membrane"/>
    <property type="evidence" value="ECO:0007669"/>
    <property type="project" value="TreeGrafter"/>
</dbReference>
<keyword evidence="2" id="KW-0547">Nucleotide-binding</keyword>
<dbReference type="EMBL" id="SSSM01000005">
    <property type="protein sequence ID" value="THG29407.1"/>
    <property type="molecule type" value="Genomic_DNA"/>
</dbReference>
<dbReference type="PANTHER" id="PTHR45772">
    <property type="entry name" value="CONSERVED COMPONENT OF ABC TRANSPORTER FOR NATURAL AMINO ACIDS-RELATED"/>
    <property type="match status" value="1"/>
</dbReference>
<dbReference type="AlphaFoldDB" id="A0A4V3WSV6"/>
<dbReference type="Proteomes" id="UP000309133">
    <property type="component" value="Unassembled WGS sequence"/>
</dbReference>
<dbReference type="InterPro" id="IPR003593">
    <property type="entry name" value="AAA+_ATPase"/>
</dbReference>
<dbReference type="Pfam" id="PF12399">
    <property type="entry name" value="BCA_ABC_TP_C"/>
    <property type="match status" value="1"/>
</dbReference>
<dbReference type="GO" id="GO:0016887">
    <property type="term" value="F:ATP hydrolysis activity"/>
    <property type="evidence" value="ECO:0007669"/>
    <property type="project" value="InterPro"/>
</dbReference>
<dbReference type="SUPFAM" id="SSF52540">
    <property type="entry name" value="P-loop containing nucleoside triphosphate hydrolases"/>
    <property type="match status" value="1"/>
</dbReference>
<dbReference type="GO" id="GO:0005886">
    <property type="term" value="C:plasma membrane"/>
    <property type="evidence" value="ECO:0007669"/>
    <property type="project" value="TreeGrafter"/>
</dbReference>
<feature type="domain" description="ABC transporter" evidence="4">
    <location>
        <begin position="8"/>
        <end position="248"/>
    </location>
</feature>
<dbReference type="GO" id="GO:0042941">
    <property type="term" value="P:D-alanine transmembrane transport"/>
    <property type="evidence" value="ECO:0007669"/>
    <property type="project" value="TreeGrafter"/>
</dbReference>
<evidence type="ECO:0000313" key="5">
    <source>
        <dbReference type="EMBL" id="THG29407.1"/>
    </source>
</evidence>
<dbReference type="OrthoDB" id="9805514at2"/>
<dbReference type="Pfam" id="PF00005">
    <property type="entry name" value="ABC_tran"/>
    <property type="match status" value="1"/>
</dbReference>
<dbReference type="SMART" id="SM00382">
    <property type="entry name" value="AAA"/>
    <property type="match status" value="1"/>
</dbReference>
<reference evidence="5 6" key="1">
    <citation type="submission" date="2019-04" db="EMBL/GenBank/DDBJ databases">
        <authorList>
            <person name="Jiang L."/>
        </authorList>
    </citation>
    <scope>NUCLEOTIDE SEQUENCE [LARGE SCALE GENOMIC DNA]</scope>
    <source>
        <strain evidence="5 6">YIM 131853</strain>
    </source>
</reference>
<evidence type="ECO:0000256" key="3">
    <source>
        <dbReference type="ARBA" id="ARBA00022840"/>
    </source>
</evidence>
<evidence type="ECO:0000256" key="1">
    <source>
        <dbReference type="ARBA" id="ARBA00022448"/>
    </source>
</evidence>
<dbReference type="GO" id="GO:0005524">
    <property type="term" value="F:ATP binding"/>
    <property type="evidence" value="ECO:0007669"/>
    <property type="project" value="UniProtKB-KW"/>
</dbReference>
<evidence type="ECO:0000259" key="4">
    <source>
        <dbReference type="PROSITE" id="PS50893"/>
    </source>
</evidence>
<keyword evidence="6" id="KW-1185">Reference proteome</keyword>
<dbReference type="GO" id="GO:0005304">
    <property type="term" value="F:L-valine transmembrane transporter activity"/>
    <property type="evidence" value="ECO:0007669"/>
    <property type="project" value="TreeGrafter"/>
</dbReference>
<name>A0A4V3WSV6_9MICO</name>
<dbReference type="PANTHER" id="PTHR45772:SF7">
    <property type="entry name" value="AMINO ACID ABC TRANSPORTER ATP-BINDING PROTEIN"/>
    <property type="match status" value="1"/>
</dbReference>
<dbReference type="PROSITE" id="PS50893">
    <property type="entry name" value="ABC_TRANSPORTER_2"/>
    <property type="match status" value="1"/>
</dbReference>
<keyword evidence="1" id="KW-0813">Transport</keyword>
<dbReference type="GO" id="GO:1903805">
    <property type="term" value="P:L-valine import across plasma membrane"/>
    <property type="evidence" value="ECO:0007669"/>
    <property type="project" value="TreeGrafter"/>
</dbReference>
<dbReference type="CDD" id="cd03219">
    <property type="entry name" value="ABC_Mj1267_LivG_branched"/>
    <property type="match status" value="1"/>
</dbReference>
<dbReference type="InterPro" id="IPR032823">
    <property type="entry name" value="BCA_ABC_TP_C"/>
</dbReference>
<dbReference type="InterPro" id="IPR051120">
    <property type="entry name" value="ABC_AA/LPS_Transport"/>
</dbReference>
<evidence type="ECO:0000313" key="6">
    <source>
        <dbReference type="Proteomes" id="UP000309133"/>
    </source>
</evidence>
<keyword evidence="3 5" id="KW-0067">ATP-binding</keyword>
<comment type="caution">
    <text evidence="5">The sequence shown here is derived from an EMBL/GenBank/DDBJ whole genome shotgun (WGS) entry which is preliminary data.</text>
</comment>
<dbReference type="InterPro" id="IPR027417">
    <property type="entry name" value="P-loop_NTPase"/>
</dbReference>
<dbReference type="GO" id="GO:0015192">
    <property type="term" value="F:L-phenylalanine transmembrane transporter activity"/>
    <property type="evidence" value="ECO:0007669"/>
    <property type="project" value="TreeGrafter"/>
</dbReference>
<dbReference type="GO" id="GO:0015188">
    <property type="term" value="F:L-isoleucine transmembrane transporter activity"/>
    <property type="evidence" value="ECO:0007669"/>
    <property type="project" value="TreeGrafter"/>
</dbReference>
<gene>
    <name evidence="5" type="ORF">E6C64_11905</name>
</gene>